<organism evidence="1 2">
    <name type="scientific">Eiseniibacteriota bacterium</name>
    <dbReference type="NCBI Taxonomy" id="2212470"/>
    <lineage>
        <taxon>Bacteria</taxon>
        <taxon>Candidatus Eiseniibacteriota</taxon>
    </lineage>
</organism>
<dbReference type="AlphaFoldDB" id="A0A956RQA8"/>
<evidence type="ECO:0000313" key="2">
    <source>
        <dbReference type="Proteomes" id="UP000697710"/>
    </source>
</evidence>
<evidence type="ECO:0000313" key="1">
    <source>
        <dbReference type="EMBL" id="MCA9729581.1"/>
    </source>
</evidence>
<evidence type="ECO:0008006" key="3">
    <source>
        <dbReference type="Google" id="ProtNLM"/>
    </source>
</evidence>
<dbReference type="SUPFAM" id="SSF56935">
    <property type="entry name" value="Porins"/>
    <property type="match status" value="1"/>
</dbReference>
<dbReference type="EMBL" id="JAGQHR010000755">
    <property type="protein sequence ID" value="MCA9729581.1"/>
    <property type="molecule type" value="Genomic_DNA"/>
</dbReference>
<name>A0A956RQA8_UNCEI</name>
<dbReference type="Proteomes" id="UP000697710">
    <property type="component" value="Unassembled WGS sequence"/>
</dbReference>
<feature type="non-terminal residue" evidence="1">
    <location>
        <position position="1"/>
    </location>
</feature>
<reference evidence="1" key="1">
    <citation type="submission" date="2020-04" db="EMBL/GenBank/DDBJ databases">
        <authorList>
            <person name="Zhang T."/>
        </authorList>
    </citation>
    <scope>NUCLEOTIDE SEQUENCE</scope>
    <source>
        <strain evidence="1">HKST-UBA01</strain>
    </source>
</reference>
<protein>
    <recommendedName>
        <fullName evidence="3">Porin</fullName>
    </recommendedName>
</protein>
<sequence>DDSAMSNDQFPGWVLRESDANENDARMTIHPRLSRLGARMKGIVLDEKTTGSLTVEIDFQNGGSESRETPRMRHAFFQIDRGQASFLIGQTWDLFSPLYPAANNDGLMWNAGNLGDRRPQARVALHPAMGGEGQIELAAGIAMAGAIDNADLDGNGVMDGLDAAAPMLEGRLGIQQPMGQGKLKAGVSGHWATKQLGDSVAAALPAHEDITSWSAGLDLSVPLGGKATLEAEAWTGENLADVRGGIGQAVNFATGDPIASTGGWANVTFQASPKVTLAAGGSLDNPKDEDLPVGGRTLNQTIFGVVKYKPWKRVQLALEYVNWKTEYETGDADVTGEGTANRFDAHATFSL</sequence>
<reference evidence="1" key="2">
    <citation type="journal article" date="2021" name="Microbiome">
        <title>Successional dynamics and alternative stable states in a saline activated sludge microbial community over 9 years.</title>
        <authorList>
            <person name="Wang Y."/>
            <person name="Ye J."/>
            <person name="Ju F."/>
            <person name="Liu L."/>
            <person name="Boyd J.A."/>
            <person name="Deng Y."/>
            <person name="Parks D.H."/>
            <person name="Jiang X."/>
            <person name="Yin X."/>
            <person name="Woodcroft B.J."/>
            <person name="Tyson G.W."/>
            <person name="Hugenholtz P."/>
            <person name="Polz M.F."/>
            <person name="Zhang T."/>
        </authorList>
    </citation>
    <scope>NUCLEOTIDE SEQUENCE</scope>
    <source>
        <strain evidence="1">HKST-UBA01</strain>
    </source>
</reference>
<comment type="caution">
    <text evidence="1">The sequence shown here is derived from an EMBL/GenBank/DDBJ whole genome shotgun (WGS) entry which is preliminary data.</text>
</comment>
<proteinExistence type="predicted"/>
<gene>
    <name evidence="1" type="ORF">KC729_17975</name>
</gene>
<accession>A0A956RQA8</accession>